<evidence type="ECO:0000256" key="7">
    <source>
        <dbReference type="ARBA" id="ARBA00023136"/>
    </source>
</evidence>
<evidence type="ECO:0000256" key="5">
    <source>
        <dbReference type="ARBA" id="ARBA00022692"/>
    </source>
</evidence>
<feature type="transmembrane region" description="Helical" evidence="9">
    <location>
        <begin position="312"/>
        <end position="332"/>
    </location>
</feature>
<keyword evidence="5 9" id="KW-0812">Transmembrane</keyword>
<dbReference type="PANTHER" id="PTHR33451:SF3">
    <property type="entry name" value="MALATE-2H(+)_NA(+)-LACTATE ANTIPORTER"/>
    <property type="match status" value="1"/>
</dbReference>
<feature type="transmembrane region" description="Helical" evidence="9">
    <location>
        <begin position="431"/>
        <end position="451"/>
    </location>
</feature>
<feature type="transmembrane region" description="Helical" evidence="9">
    <location>
        <begin position="230"/>
        <end position="250"/>
    </location>
</feature>
<feature type="transmembrane region" description="Helical" evidence="9">
    <location>
        <begin position="398"/>
        <end position="419"/>
    </location>
</feature>
<reference evidence="11 12" key="1">
    <citation type="submission" date="2018-03" db="EMBL/GenBank/DDBJ databases">
        <title>Genome sequence of Moorella stamsii DSM 26217.</title>
        <authorList>
            <person name="Poehlein A."/>
            <person name="Daniel R."/>
        </authorList>
    </citation>
    <scope>NUCLEOTIDE SEQUENCE [LARGE SCALE GENOMIC DNA]</scope>
    <source>
        <strain evidence="12">DSM 26217</strain>
    </source>
</reference>
<accession>A0A9X7P7J5</accession>
<comment type="subcellular location">
    <subcellularLocation>
        <location evidence="1">Cell membrane</location>
        <topology evidence="1">Multi-pass membrane protein</topology>
    </subcellularLocation>
</comment>
<keyword evidence="4" id="KW-1003">Cell membrane</keyword>
<dbReference type="PANTHER" id="PTHR33451">
    <property type="entry name" value="MALATE-2H(+)/NA(+)-LACTATE ANTIPORTER"/>
    <property type="match status" value="1"/>
</dbReference>
<organism evidence="11 12">
    <name type="scientific">Neomoorella stamsii</name>
    <dbReference type="NCBI Taxonomy" id="1266720"/>
    <lineage>
        <taxon>Bacteria</taxon>
        <taxon>Bacillati</taxon>
        <taxon>Bacillota</taxon>
        <taxon>Clostridia</taxon>
        <taxon>Neomoorellales</taxon>
        <taxon>Neomoorellaceae</taxon>
        <taxon>Neomoorella</taxon>
    </lineage>
</organism>
<protein>
    <submittedName>
        <fullName evidence="11">Malate-2H(+)/Na(+)-lactate antiporter</fullName>
    </submittedName>
</protein>
<feature type="domain" description="Na+/H+ antiporter NhaC-like C-terminal" evidence="10">
    <location>
        <begin position="160"/>
        <end position="447"/>
    </location>
</feature>
<keyword evidence="2" id="KW-0813">Transport</keyword>
<evidence type="ECO:0000313" key="11">
    <source>
        <dbReference type="EMBL" id="PRR77568.1"/>
    </source>
</evidence>
<comment type="similarity">
    <text evidence="8">Belongs to the NhaC Na(+)/H(+) (TC 2.A.35) antiporter family.</text>
</comment>
<gene>
    <name evidence="11" type="primary">mleN_2</name>
    <name evidence="11" type="ORF">MOST_01650</name>
</gene>
<dbReference type="AlphaFoldDB" id="A0A9X7P7J5"/>
<dbReference type="RefSeq" id="WP_054938246.1">
    <property type="nucleotide sequence ID" value="NZ_PVXL01000007.1"/>
</dbReference>
<feature type="transmembrane region" description="Helical" evidence="9">
    <location>
        <begin position="114"/>
        <end position="140"/>
    </location>
</feature>
<dbReference type="Proteomes" id="UP000239430">
    <property type="component" value="Unassembled WGS sequence"/>
</dbReference>
<evidence type="ECO:0000256" key="2">
    <source>
        <dbReference type="ARBA" id="ARBA00022448"/>
    </source>
</evidence>
<dbReference type="Pfam" id="PF03553">
    <property type="entry name" value="Na_H_antiporter"/>
    <property type="match status" value="1"/>
</dbReference>
<dbReference type="InterPro" id="IPR018461">
    <property type="entry name" value="Na/H_Antiport_NhaC-like_C"/>
</dbReference>
<dbReference type="GO" id="GO:0015297">
    <property type="term" value="F:antiporter activity"/>
    <property type="evidence" value="ECO:0007669"/>
    <property type="project" value="UniProtKB-KW"/>
</dbReference>
<feature type="transmembrane region" description="Helical" evidence="9">
    <location>
        <begin position="36"/>
        <end position="55"/>
    </location>
</feature>
<keyword evidence="7 9" id="KW-0472">Membrane</keyword>
<keyword evidence="12" id="KW-1185">Reference proteome</keyword>
<evidence type="ECO:0000256" key="3">
    <source>
        <dbReference type="ARBA" id="ARBA00022449"/>
    </source>
</evidence>
<feature type="transmembrane region" description="Helical" evidence="9">
    <location>
        <begin position="12"/>
        <end position="30"/>
    </location>
</feature>
<evidence type="ECO:0000256" key="9">
    <source>
        <dbReference type="SAM" id="Phobius"/>
    </source>
</evidence>
<evidence type="ECO:0000259" key="10">
    <source>
        <dbReference type="Pfam" id="PF03553"/>
    </source>
</evidence>
<evidence type="ECO:0000256" key="6">
    <source>
        <dbReference type="ARBA" id="ARBA00022989"/>
    </source>
</evidence>
<comment type="caution">
    <text evidence="11">The sequence shown here is derived from an EMBL/GenBank/DDBJ whole genome shotgun (WGS) entry which is preliminary data.</text>
</comment>
<dbReference type="EMBL" id="PVXL01000007">
    <property type="protein sequence ID" value="PRR77568.1"/>
    <property type="molecule type" value="Genomic_DNA"/>
</dbReference>
<evidence type="ECO:0000313" key="12">
    <source>
        <dbReference type="Proteomes" id="UP000239430"/>
    </source>
</evidence>
<evidence type="ECO:0000256" key="1">
    <source>
        <dbReference type="ARBA" id="ARBA00004651"/>
    </source>
</evidence>
<keyword evidence="6 9" id="KW-1133">Transmembrane helix</keyword>
<evidence type="ECO:0000256" key="8">
    <source>
        <dbReference type="ARBA" id="ARBA00038435"/>
    </source>
</evidence>
<sequence length="459" mass="49638">MDIGAIRQPSGIEIGLLLLACYLVILVFIFNQMNLIPAFLINIILSGLYGLRLGLTWPQVEKRLADRAGETFISFFILLLIGLSIAAWIAAGVLPALLYYGVAFVLPRFYLGEAFIISFITAVALGSTVGALGTVGIILLSIGVTFNIPQPLAGGAIISGAIAGNILSPLSEMVVLAMAVTRGNLRDHLFHSGRIIIIAVAIAFFLYSLINIFWFQTGFETAIGQIQNEIMVRYTISPLLVLPPIMILVLSITRIPLPLTLFLNMLISVLLGFLLQPGFALQQVLVVISGSSVLTGVEFLDSLLTRGSIDNYTSVAVMMLLASAWGMLLQELGVVEKALGWLLKRNNSPRDLMLTALATAFLIGVITCAVVPGIVIAGTCFREKFIQARLNTANLSRVILEGTLACAPFFPWTNLTFMIQAALGINPLSSAPYYFTGWLVPLVSILAISFCKDQKSWRG</sequence>
<keyword evidence="3" id="KW-0050">Antiport</keyword>
<name>A0A9X7P7J5_9FIRM</name>
<feature type="transmembrane region" description="Helical" evidence="9">
    <location>
        <begin position="352"/>
        <end position="377"/>
    </location>
</feature>
<feature type="transmembrane region" description="Helical" evidence="9">
    <location>
        <begin position="281"/>
        <end position="300"/>
    </location>
</feature>
<feature type="transmembrane region" description="Helical" evidence="9">
    <location>
        <begin position="195"/>
        <end position="215"/>
    </location>
</feature>
<evidence type="ECO:0000256" key="4">
    <source>
        <dbReference type="ARBA" id="ARBA00022475"/>
    </source>
</evidence>
<feature type="transmembrane region" description="Helical" evidence="9">
    <location>
        <begin position="75"/>
        <end position="102"/>
    </location>
</feature>
<proteinExistence type="inferred from homology"/>
<dbReference type="GO" id="GO:0005886">
    <property type="term" value="C:plasma membrane"/>
    <property type="evidence" value="ECO:0007669"/>
    <property type="project" value="UniProtKB-SubCell"/>
</dbReference>
<dbReference type="InterPro" id="IPR052180">
    <property type="entry name" value="NhaC_Na-H+_Antiporter"/>
</dbReference>